<proteinExistence type="predicted"/>
<comment type="caution">
    <text evidence="1">The sequence shown here is derived from an EMBL/GenBank/DDBJ whole genome shotgun (WGS) entry which is preliminary data.</text>
</comment>
<keyword evidence="2" id="KW-1185">Reference proteome</keyword>
<evidence type="ECO:0000313" key="2">
    <source>
        <dbReference type="Proteomes" id="UP000805649"/>
    </source>
</evidence>
<dbReference type="Proteomes" id="UP000805649">
    <property type="component" value="Unassembled WGS sequence"/>
</dbReference>
<dbReference type="EMBL" id="VUJX02000002">
    <property type="protein sequence ID" value="KAL0940172.1"/>
    <property type="molecule type" value="Genomic_DNA"/>
</dbReference>
<reference evidence="1 2" key="1">
    <citation type="journal article" date="2020" name="Phytopathology">
        <title>Genome Sequence Resources of Colletotrichum truncatum, C. plurivorum, C. musicola, and C. sojae: Four Species Pathogenic to Soybean (Glycine max).</title>
        <authorList>
            <person name="Rogerio F."/>
            <person name="Boufleur T.R."/>
            <person name="Ciampi-Guillardi M."/>
            <person name="Sukno S.A."/>
            <person name="Thon M.R."/>
            <person name="Massola Junior N.S."/>
            <person name="Baroncelli R."/>
        </authorList>
    </citation>
    <scope>NUCLEOTIDE SEQUENCE [LARGE SCALE GENOMIC DNA]</scope>
    <source>
        <strain evidence="1 2">CMES1059</strain>
    </source>
</reference>
<organism evidence="1 2">
    <name type="scientific">Colletotrichum truncatum</name>
    <name type="common">Anthracnose fungus</name>
    <name type="synonym">Colletotrichum capsici</name>
    <dbReference type="NCBI Taxonomy" id="5467"/>
    <lineage>
        <taxon>Eukaryota</taxon>
        <taxon>Fungi</taxon>
        <taxon>Dikarya</taxon>
        <taxon>Ascomycota</taxon>
        <taxon>Pezizomycotina</taxon>
        <taxon>Sordariomycetes</taxon>
        <taxon>Hypocreomycetidae</taxon>
        <taxon>Glomerellales</taxon>
        <taxon>Glomerellaceae</taxon>
        <taxon>Colletotrichum</taxon>
        <taxon>Colletotrichum truncatum species complex</taxon>
    </lineage>
</organism>
<evidence type="ECO:0000313" key="1">
    <source>
        <dbReference type="EMBL" id="KAL0940172.1"/>
    </source>
</evidence>
<accession>A0ACC3Z7V2</accession>
<sequence>MPVVIKPQPNIVGRNRDAVKLSTPEVLSYFSFLETPPLKQIISASPLDTEFGIAPNKSGFVHTIIRAFQQDLHLRLRPDDVWLAILIQLGFYIIKHEADLRHVFVAHAGKLELTLDVQYIDGKSTTLETVDFGIVARMLAGMVTAKLKDAKITTMLLPSFTTTTTDDKAVAAVAFLGLMKEWFDYQVFFGCGFPSVTLLGAREDWASMLARISWIGSLNKDLADWALRLSKVIEYMVASFDRPDDDDIKQFWMRAVHVEGPKGSGVPTQLSGWLTAFCWWTIDGDRCPHWYGSEMKSYMRGYWGGFSKDNDDSDSDQEDSIPSWTSPPGVSSRHGKHRNTEVPNITLPPVDLPFSAMKLGKVVFPTIDRKNLPMAIAEIPVLLLSGEKMLGKESRVAKTKMSLRAGSIGMQIQDDSASTVQPISGWWLSVPVKS</sequence>
<gene>
    <name evidence="1" type="ORF">CTRU02_202935</name>
</gene>
<protein>
    <submittedName>
        <fullName evidence="1">Uncharacterized protein</fullName>
    </submittedName>
</protein>
<name>A0ACC3Z7V2_COLTU</name>